<feature type="compositionally biased region" description="Basic residues" evidence="5">
    <location>
        <begin position="91"/>
        <end position="104"/>
    </location>
</feature>
<dbReference type="InterPro" id="IPR011041">
    <property type="entry name" value="Quinoprot_gluc/sorb_DH_b-prop"/>
</dbReference>
<dbReference type="Gene3D" id="1.10.760.10">
    <property type="entry name" value="Cytochrome c-like domain"/>
    <property type="match status" value="1"/>
</dbReference>
<evidence type="ECO:0000259" key="6">
    <source>
        <dbReference type="PROSITE" id="PS51007"/>
    </source>
</evidence>
<keyword evidence="1 4" id="KW-0349">Heme</keyword>
<dbReference type="NCBIfam" id="TIGR02603">
    <property type="entry name" value="CxxCH_TIGR02603"/>
    <property type="match status" value="1"/>
</dbReference>
<dbReference type="PROSITE" id="PS51007">
    <property type="entry name" value="CYTC"/>
    <property type="match status" value="1"/>
</dbReference>
<keyword evidence="3 4" id="KW-0408">Iron</keyword>
<dbReference type="Pfam" id="PF00034">
    <property type="entry name" value="Cytochrom_C"/>
    <property type="match status" value="1"/>
</dbReference>
<proteinExistence type="predicted"/>
<name>A0ABX5Y1Y4_9BACT</name>
<dbReference type="Gene3D" id="2.120.10.30">
    <property type="entry name" value="TolB, C-terminal domain"/>
    <property type="match status" value="1"/>
</dbReference>
<feature type="region of interest" description="Disordered" evidence="5">
    <location>
        <begin position="90"/>
        <end position="114"/>
    </location>
</feature>
<gene>
    <name evidence="7" type="ORF">TBK1r_65770</name>
</gene>
<dbReference type="InterPro" id="IPR011042">
    <property type="entry name" value="6-blade_b-propeller_TolB-like"/>
</dbReference>
<dbReference type="Proteomes" id="UP000318081">
    <property type="component" value="Chromosome"/>
</dbReference>
<evidence type="ECO:0000256" key="2">
    <source>
        <dbReference type="ARBA" id="ARBA00022723"/>
    </source>
</evidence>
<dbReference type="PANTHER" id="PTHR33546:SF1">
    <property type="entry name" value="LARGE, MULTIFUNCTIONAL SECRETED PROTEIN"/>
    <property type="match status" value="1"/>
</dbReference>
<reference evidence="7 8" key="1">
    <citation type="submission" date="2019-02" db="EMBL/GenBank/DDBJ databases">
        <title>Deep-cultivation of Planctomycetes and their phenomic and genomic characterization uncovers novel biology.</title>
        <authorList>
            <person name="Wiegand S."/>
            <person name="Jogler M."/>
            <person name="Boedeker C."/>
            <person name="Pinto D."/>
            <person name="Vollmers J."/>
            <person name="Rivas-Marin E."/>
            <person name="Kohn T."/>
            <person name="Peeters S.H."/>
            <person name="Heuer A."/>
            <person name="Rast P."/>
            <person name="Oberbeckmann S."/>
            <person name="Bunk B."/>
            <person name="Jeske O."/>
            <person name="Meyerdierks A."/>
            <person name="Storesund J.E."/>
            <person name="Kallscheuer N."/>
            <person name="Luecker S."/>
            <person name="Lage O.M."/>
            <person name="Pohl T."/>
            <person name="Merkel B.J."/>
            <person name="Hornburger P."/>
            <person name="Mueller R.-W."/>
            <person name="Bruemmer F."/>
            <person name="Labrenz M."/>
            <person name="Spormann A.M."/>
            <person name="Op den Camp H."/>
            <person name="Overmann J."/>
            <person name="Amann R."/>
            <person name="Jetten M.S.M."/>
            <person name="Mascher T."/>
            <person name="Medema M.H."/>
            <person name="Devos D.P."/>
            <person name="Kaster A.-K."/>
            <person name="Ovreas L."/>
            <person name="Rohde M."/>
            <person name="Galperin M.Y."/>
            <person name="Jogler C."/>
        </authorList>
    </citation>
    <scope>NUCLEOTIDE SEQUENCE [LARGE SCALE GENOMIC DNA]</scope>
    <source>
        <strain evidence="7 8">TBK1r</strain>
    </source>
</reference>
<keyword evidence="2 4" id="KW-0479">Metal-binding</keyword>
<dbReference type="InterPro" id="IPR013427">
    <property type="entry name" value="Haem-bd_dom_put"/>
</dbReference>
<evidence type="ECO:0000256" key="4">
    <source>
        <dbReference type="PROSITE-ProRule" id="PRU00433"/>
    </source>
</evidence>
<keyword evidence="8" id="KW-1185">Reference proteome</keyword>
<feature type="domain" description="Cytochrome c" evidence="6">
    <location>
        <begin position="791"/>
        <end position="929"/>
    </location>
</feature>
<protein>
    <submittedName>
        <fullName evidence="7">Cytochrome c</fullName>
    </submittedName>
</protein>
<dbReference type="InterPro" id="IPR018247">
    <property type="entry name" value="EF_Hand_1_Ca_BS"/>
</dbReference>
<dbReference type="InterPro" id="IPR009056">
    <property type="entry name" value="Cyt_c-like_dom"/>
</dbReference>
<evidence type="ECO:0000256" key="3">
    <source>
        <dbReference type="ARBA" id="ARBA00023004"/>
    </source>
</evidence>
<dbReference type="SUPFAM" id="SSF50952">
    <property type="entry name" value="Soluble quinoprotein glucose dehydrogenase"/>
    <property type="match status" value="1"/>
</dbReference>
<dbReference type="EMBL" id="CP036432">
    <property type="protein sequence ID" value="QDV87546.1"/>
    <property type="molecule type" value="Genomic_DNA"/>
</dbReference>
<dbReference type="SUPFAM" id="SSF46626">
    <property type="entry name" value="Cytochrome c"/>
    <property type="match status" value="1"/>
</dbReference>
<evidence type="ECO:0000256" key="1">
    <source>
        <dbReference type="ARBA" id="ARBA00022617"/>
    </source>
</evidence>
<dbReference type="PROSITE" id="PS00018">
    <property type="entry name" value="EF_HAND_1"/>
    <property type="match status" value="1"/>
</dbReference>
<evidence type="ECO:0000313" key="8">
    <source>
        <dbReference type="Proteomes" id="UP000318081"/>
    </source>
</evidence>
<dbReference type="InterPro" id="IPR036909">
    <property type="entry name" value="Cyt_c-like_dom_sf"/>
</dbReference>
<dbReference type="PANTHER" id="PTHR33546">
    <property type="entry name" value="LARGE, MULTIFUNCTIONAL SECRETED PROTEIN-RELATED"/>
    <property type="match status" value="1"/>
</dbReference>
<evidence type="ECO:0000256" key="5">
    <source>
        <dbReference type="SAM" id="MobiDB-lite"/>
    </source>
</evidence>
<evidence type="ECO:0000313" key="7">
    <source>
        <dbReference type="EMBL" id="QDV87546.1"/>
    </source>
</evidence>
<organism evidence="7 8">
    <name type="scientific">Stieleria magnilauensis</name>
    <dbReference type="NCBI Taxonomy" id="2527963"/>
    <lineage>
        <taxon>Bacteria</taxon>
        <taxon>Pseudomonadati</taxon>
        <taxon>Planctomycetota</taxon>
        <taxon>Planctomycetia</taxon>
        <taxon>Pirellulales</taxon>
        <taxon>Pirellulaceae</taxon>
        <taxon>Stieleria</taxon>
    </lineage>
</organism>
<sequence>MIFRETRTEMNLASLRLILSPAAQRPVDLIDIPESTPSCQPDASARSAAWPLASVCGLQSTGRRIAAICLSLLCVAMFVPDAAAQNGAAKAKAKARKTPAKRTRPTSVGPAIGGNTATPIDRIKAAEGFEVELLYSVPGEEQGSWVNLCTDDKGRILVSDQFGGLYRITPPPAGETLQAADVEQVPADIRAVNGMVWAFGALYVGVNDYEQKIPSGLYRVSDSDGDDSLDKVELLHEVKSRGDHGVHAVMPTPDGKALYLVTGNNTTPPPLADSSPVRQVWGEDHLLPSMPDGRGHNRGVLAPGGIIYRVTPDGKTFEAYASGFRNVFDAAVNRDGELFTYDADMEYDFNTPWYRPTRICLVTSGAEFGWRNGAGKRMPFYADNLPGVLDIGPGSPTGMTFGYGAKFPAKYQDALYALDWSWGKLYAIHLEPSGSSYTATKEEFVTGAPLPITDAIICPQDGAMYFTIGGRRVQSGLYRVTYVGDQSTEPVQAKATKSKARQTRHMLEAFHGQQDPQAISVAWPYLDDQDRFIRFAARTAIEHQPTDQWADKALNESDAAKQVEALLALARVTGVCPQHRDDSTAAVDTDMREKLLDAVLSIDVARLTETQQLTLHRATQIILNRFGRPDDAMIDRLIAKFDPLFPASTPELNWLLCETLAWLQSPTVAQKAIALIQDAPTQEEQMQYARSIRMLKAGWTPELHTAYFEWFLKAANYKGGASFDQFIQFIRDDAVASLSETQKAEMAELLARKPVKKSALENLGQIFEGRPEKKWTLEELSAAARTGLKQRDFENGRKMFAATGCYACHRFGDQGGMTGPDLTSAGRRYSPHDLLDQVIHPSKVINDQFSAVKVLTDDGRIHVGVVVNLNGDSMTINTDLTDPNDRVNIDRKTIEEMMVSKTSAMPEGLFNRMTQDEILDLVAYLISAGDPKHEFFKN</sequence>
<accession>A0ABX5Y1Y4</accession>